<dbReference type="GeneID" id="29453933"/>
<feature type="transmembrane region" description="Helical" evidence="2">
    <location>
        <begin position="58"/>
        <end position="78"/>
    </location>
</feature>
<organism evidence="5 6">
    <name type="scientific">Bacteroides ovatus</name>
    <dbReference type="NCBI Taxonomy" id="28116"/>
    <lineage>
        <taxon>Bacteria</taxon>
        <taxon>Pseudomonadati</taxon>
        <taxon>Bacteroidota</taxon>
        <taxon>Bacteroidia</taxon>
        <taxon>Bacteroidales</taxon>
        <taxon>Bacteroidaceae</taxon>
        <taxon>Bacteroides</taxon>
    </lineage>
</organism>
<dbReference type="PROSITE" id="PS51257">
    <property type="entry name" value="PROKAR_LIPOPROTEIN"/>
    <property type="match status" value="1"/>
</dbReference>
<keyword evidence="2" id="KW-0812">Transmembrane</keyword>
<dbReference type="EMBL" id="QSBI01000065">
    <property type="protein sequence ID" value="RGX05253.1"/>
    <property type="molecule type" value="Genomic_DNA"/>
</dbReference>
<dbReference type="AlphaFoldDB" id="A0A414X841"/>
<protein>
    <submittedName>
        <fullName evidence="5">Uncharacterized protein</fullName>
    </submittedName>
</protein>
<evidence type="ECO:0000256" key="2">
    <source>
        <dbReference type="SAM" id="Phobius"/>
    </source>
</evidence>
<name>A0A414X841_BACOV</name>
<evidence type="ECO:0000313" key="7">
    <source>
        <dbReference type="Proteomes" id="UP000286031"/>
    </source>
</evidence>
<dbReference type="EMBL" id="VWGP01000007">
    <property type="protein sequence ID" value="KAA4536965.1"/>
    <property type="molecule type" value="Genomic_DNA"/>
</dbReference>
<evidence type="ECO:0000256" key="1">
    <source>
        <dbReference type="SAM" id="Coils"/>
    </source>
</evidence>
<sequence>MKKNELLNLLYVERQRLSEQNSHIGWSIWILIGCIITLSWMLLEHYETSSMKSDQFCWSQIVTLMGDFITVAFALLLIKNYYNDKKNSFHFDRFDKSKLPIFIILDTVIAILLYIYHKVFSNDSIGIILTNTIIFYCGVKCSELYQSLKCKQQIPLLYKQLVYAFASIIILIAAGCKIGTHYNYYIINTKYALLASGIIIVLYILLWHIWNPIKKSIIAIDKLINEMIINEGTDTKEIYNNLIAIKIGYKYSQLYENKLQKIGSLLKKQNGYITLIERNIKKLEIDQNIETEELNKNSKLFNLIKKNNETSFHLIDKILSNIQKDLNHILVNEENEKEINKLLSIINNNLSISKKKRELIETLLNKYETLLNKQVDKYQKMIDEQSKCQYYCRFANNKFLCYTHRCLYFFTKKWNSIKVFVEHYKWRRG</sequence>
<dbReference type="Proteomes" id="UP000283329">
    <property type="component" value="Unassembled WGS sequence"/>
</dbReference>
<comment type="caution">
    <text evidence="5">The sequence shown here is derived from an EMBL/GenBank/DDBJ whole genome shotgun (WGS) entry which is preliminary data.</text>
</comment>
<evidence type="ECO:0000313" key="4">
    <source>
        <dbReference type="EMBL" id="RGX05253.1"/>
    </source>
</evidence>
<evidence type="ECO:0000313" key="5">
    <source>
        <dbReference type="EMBL" id="RHH50184.1"/>
    </source>
</evidence>
<keyword evidence="1" id="KW-0175">Coiled coil</keyword>
<evidence type="ECO:0000313" key="8">
    <source>
        <dbReference type="Proteomes" id="UP000478493"/>
    </source>
</evidence>
<dbReference type="Proteomes" id="UP000286031">
    <property type="component" value="Unassembled WGS sequence"/>
</dbReference>
<reference evidence="6 7" key="1">
    <citation type="submission" date="2018-08" db="EMBL/GenBank/DDBJ databases">
        <title>A genome reference for cultivated species of the human gut microbiota.</title>
        <authorList>
            <person name="Zou Y."/>
            <person name="Xue W."/>
            <person name="Luo G."/>
        </authorList>
    </citation>
    <scope>NUCLEOTIDE SEQUENCE [LARGE SCALE GENOMIC DNA]</scope>
    <source>
        <strain evidence="4 7">AF04-46</strain>
        <strain evidence="5 6">AM17-48</strain>
    </source>
</reference>
<reference evidence="3 8" key="2">
    <citation type="journal article" date="2019" name="Nat. Med.">
        <title>A library of human gut bacterial isolates paired with longitudinal multiomics data enables mechanistic microbiome research.</title>
        <authorList>
            <person name="Poyet M."/>
            <person name="Groussin M."/>
            <person name="Gibbons S.M."/>
            <person name="Avila-Pacheco J."/>
            <person name="Jiang X."/>
            <person name="Kearney S.M."/>
            <person name="Perrotta A.R."/>
            <person name="Berdy B."/>
            <person name="Zhao S."/>
            <person name="Lieberman T.D."/>
            <person name="Swanson P.K."/>
            <person name="Smith M."/>
            <person name="Roesemann S."/>
            <person name="Alexander J.E."/>
            <person name="Rich S.A."/>
            <person name="Livny J."/>
            <person name="Vlamakis H."/>
            <person name="Clish C."/>
            <person name="Bullock K."/>
            <person name="Deik A."/>
            <person name="Scott J."/>
            <person name="Pierce K.A."/>
            <person name="Xavier R.J."/>
            <person name="Alm E.J."/>
        </authorList>
    </citation>
    <scope>NUCLEOTIDE SEQUENCE [LARGE SCALE GENOMIC DNA]</scope>
    <source>
        <strain evidence="3 8">BIOML-A41</strain>
    </source>
</reference>
<dbReference type="EMBL" id="QRJR01000003">
    <property type="protein sequence ID" value="RHH50184.1"/>
    <property type="molecule type" value="Genomic_DNA"/>
</dbReference>
<dbReference type="Proteomes" id="UP000478493">
    <property type="component" value="Unassembled WGS sequence"/>
</dbReference>
<keyword evidence="2" id="KW-1133">Transmembrane helix</keyword>
<evidence type="ECO:0000313" key="6">
    <source>
        <dbReference type="Proteomes" id="UP000283329"/>
    </source>
</evidence>
<gene>
    <name evidence="5" type="ORF">DW206_06055</name>
    <name evidence="4" type="ORF">DWV35_25905</name>
    <name evidence="3" type="ORF">F3B85_11330</name>
</gene>
<evidence type="ECO:0000313" key="3">
    <source>
        <dbReference type="EMBL" id="KAA4536965.1"/>
    </source>
</evidence>
<feature type="transmembrane region" description="Helical" evidence="2">
    <location>
        <begin position="99"/>
        <end position="116"/>
    </location>
</feature>
<feature type="transmembrane region" description="Helical" evidence="2">
    <location>
        <begin position="161"/>
        <end position="179"/>
    </location>
</feature>
<keyword evidence="2" id="KW-0472">Membrane</keyword>
<feature type="transmembrane region" description="Helical" evidence="2">
    <location>
        <begin position="24"/>
        <end position="43"/>
    </location>
</feature>
<accession>A0A414X841</accession>
<dbReference type="RefSeq" id="WP_004296102.1">
    <property type="nucleotide sequence ID" value="NZ_CAKJZH010000002.1"/>
</dbReference>
<feature type="coiled-coil region" evidence="1">
    <location>
        <begin position="353"/>
        <end position="384"/>
    </location>
</feature>
<feature type="transmembrane region" description="Helical" evidence="2">
    <location>
        <begin position="191"/>
        <end position="210"/>
    </location>
</feature>
<proteinExistence type="predicted"/>